<sequence>MASHPEVATTSGPKDHFLRKGTHHGKHTRGEYGRMGSKPFFCYFPFCFQLDIHLTVE</sequence>
<organism evidence="2 3">
    <name type="scientific">Senna tora</name>
    <dbReference type="NCBI Taxonomy" id="362788"/>
    <lineage>
        <taxon>Eukaryota</taxon>
        <taxon>Viridiplantae</taxon>
        <taxon>Streptophyta</taxon>
        <taxon>Embryophyta</taxon>
        <taxon>Tracheophyta</taxon>
        <taxon>Spermatophyta</taxon>
        <taxon>Magnoliopsida</taxon>
        <taxon>eudicotyledons</taxon>
        <taxon>Gunneridae</taxon>
        <taxon>Pentapetalae</taxon>
        <taxon>rosids</taxon>
        <taxon>fabids</taxon>
        <taxon>Fabales</taxon>
        <taxon>Fabaceae</taxon>
        <taxon>Caesalpinioideae</taxon>
        <taxon>Cassia clade</taxon>
        <taxon>Senna</taxon>
    </lineage>
</organism>
<dbReference type="EMBL" id="JAAIUW010000003">
    <property type="protein sequence ID" value="KAF7839514.1"/>
    <property type="molecule type" value="Genomic_DNA"/>
</dbReference>
<reference evidence="2" key="1">
    <citation type="submission" date="2020-09" db="EMBL/GenBank/DDBJ databases">
        <title>Genome-Enabled Discovery of Anthraquinone Biosynthesis in Senna tora.</title>
        <authorList>
            <person name="Kang S.-H."/>
            <person name="Pandey R.P."/>
            <person name="Lee C.-M."/>
            <person name="Sim J.-S."/>
            <person name="Jeong J.-T."/>
            <person name="Choi B.-S."/>
            <person name="Jung M."/>
            <person name="Ginzburg D."/>
            <person name="Zhao K."/>
            <person name="Won S.Y."/>
            <person name="Oh T.-J."/>
            <person name="Yu Y."/>
            <person name="Kim N.-H."/>
            <person name="Lee O.R."/>
            <person name="Lee T.-H."/>
            <person name="Bashyal P."/>
            <person name="Kim T.-S."/>
            <person name="Lee W.-H."/>
            <person name="Kawkins C."/>
            <person name="Kim C.-K."/>
            <person name="Kim J.S."/>
            <person name="Ahn B.O."/>
            <person name="Rhee S.Y."/>
            <person name="Sohng J.K."/>
        </authorList>
    </citation>
    <scope>NUCLEOTIDE SEQUENCE</scope>
    <source>
        <tissue evidence="2">Leaf</tissue>
    </source>
</reference>
<evidence type="ECO:0000313" key="3">
    <source>
        <dbReference type="Proteomes" id="UP000634136"/>
    </source>
</evidence>
<proteinExistence type="predicted"/>
<feature type="region of interest" description="Disordered" evidence="1">
    <location>
        <begin position="1"/>
        <end position="32"/>
    </location>
</feature>
<protein>
    <submittedName>
        <fullName evidence="2">Uncharacterized protein</fullName>
    </submittedName>
</protein>
<accession>A0A834X7H5</accession>
<evidence type="ECO:0000313" key="2">
    <source>
        <dbReference type="EMBL" id="KAF7839514.1"/>
    </source>
</evidence>
<keyword evidence="3" id="KW-1185">Reference proteome</keyword>
<dbReference type="Proteomes" id="UP000634136">
    <property type="component" value="Unassembled WGS sequence"/>
</dbReference>
<evidence type="ECO:0000256" key="1">
    <source>
        <dbReference type="SAM" id="MobiDB-lite"/>
    </source>
</evidence>
<comment type="caution">
    <text evidence="2">The sequence shown here is derived from an EMBL/GenBank/DDBJ whole genome shotgun (WGS) entry which is preliminary data.</text>
</comment>
<name>A0A834X7H5_9FABA</name>
<dbReference type="AlphaFoldDB" id="A0A834X7H5"/>
<gene>
    <name evidence="2" type="ORF">G2W53_007996</name>
</gene>